<protein>
    <submittedName>
        <fullName evidence="10">Two component transcriptional regulator, winged helix family</fullName>
    </submittedName>
</protein>
<evidence type="ECO:0000259" key="8">
    <source>
        <dbReference type="PROSITE" id="PS50110"/>
    </source>
</evidence>
<dbReference type="FunFam" id="3.40.50.2300:FF:000001">
    <property type="entry name" value="DNA-binding response regulator PhoB"/>
    <property type="match status" value="1"/>
</dbReference>
<dbReference type="Gene3D" id="1.10.10.10">
    <property type="entry name" value="Winged helix-like DNA-binding domain superfamily/Winged helix DNA-binding domain"/>
    <property type="match status" value="1"/>
</dbReference>
<keyword evidence="11" id="KW-1185">Reference proteome</keyword>
<dbReference type="AlphaFoldDB" id="E0IG72"/>
<sequence length="229" mass="25630">MRTIMVVEDEPAISRVLAAYIKKAGYECAVFTQGELAVEQLTTVQPALILLDVMLPGLDGWEVLREVRNRSTCPVIMLTAKGEIGDRLLGLNSGADDYIIKPFEPVEVIARIQAILRRPSHALITDHQKQYGSLRIDFKSRSVSLNGETLSLTPKDLALLLFLAEHPNQIFHREQLIERVWGIDYDGSDRAVDHAIKRLRQSLHPMPPEDGGIRTLRGTGYQFYANGAD</sequence>
<organism evidence="10 11">
    <name type="scientific">Paenibacillus curdlanolyticus YK9</name>
    <dbReference type="NCBI Taxonomy" id="717606"/>
    <lineage>
        <taxon>Bacteria</taxon>
        <taxon>Bacillati</taxon>
        <taxon>Bacillota</taxon>
        <taxon>Bacilli</taxon>
        <taxon>Bacillales</taxon>
        <taxon>Paenibacillaceae</taxon>
        <taxon>Paenibacillus</taxon>
    </lineage>
</organism>
<dbReference type="GO" id="GO:0032993">
    <property type="term" value="C:protein-DNA complex"/>
    <property type="evidence" value="ECO:0007669"/>
    <property type="project" value="TreeGrafter"/>
</dbReference>
<name>E0IG72_9BACL</name>
<dbReference type="InterPro" id="IPR036388">
    <property type="entry name" value="WH-like_DNA-bd_sf"/>
</dbReference>
<evidence type="ECO:0000259" key="9">
    <source>
        <dbReference type="PROSITE" id="PS51755"/>
    </source>
</evidence>
<accession>E0IG72</accession>
<dbReference type="CDD" id="cd00383">
    <property type="entry name" value="trans_reg_C"/>
    <property type="match status" value="1"/>
</dbReference>
<reference evidence="10 11" key="1">
    <citation type="submission" date="2010-07" db="EMBL/GenBank/DDBJ databases">
        <title>The draft genome of Paenibacillus curdlanolyticus YK9.</title>
        <authorList>
            <consortium name="US DOE Joint Genome Institute (JGI-PGF)"/>
            <person name="Lucas S."/>
            <person name="Copeland A."/>
            <person name="Lapidus A."/>
            <person name="Cheng J.-F."/>
            <person name="Bruce D."/>
            <person name="Goodwin L."/>
            <person name="Pitluck S."/>
            <person name="Land M.L."/>
            <person name="Hauser L."/>
            <person name="Chang Y.-J."/>
            <person name="Jeffries C."/>
            <person name="Anderson I.J."/>
            <person name="Johnson E."/>
            <person name="Loganathan U."/>
            <person name="Mulhopadhyay B."/>
            <person name="Kyrpides N."/>
            <person name="Woyke T.J."/>
        </authorList>
    </citation>
    <scope>NUCLEOTIDE SEQUENCE [LARGE SCALE GENOMIC DNA]</scope>
    <source>
        <strain evidence="10 11">YK9</strain>
    </source>
</reference>
<dbReference type="STRING" id="717606.PaecuDRAFT_4663"/>
<dbReference type="Pfam" id="PF00072">
    <property type="entry name" value="Response_reg"/>
    <property type="match status" value="1"/>
</dbReference>
<evidence type="ECO:0000313" key="11">
    <source>
        <dbReference type="Proteomes" id="UP000005387"/>
    </source>
</evidence>
<dbReference type="Gene3D" id="6.10.250.690">
    <property type="match status" value="1"/>
</dbReference>
<keyword evidence="2" id="KW-0902">Two-component regulatory system</keyword>
<proteinExistence type="predicted"/>
<dbReference type="eggNOG" id="COG0745">
    <property type="taxonomic scope" value="Bacteria"/>
</dbReference>
<evidence type="ECO:0000256" key="7">
    <source>
        <dbReference type="PROSITE-ProRule" id="PRU01091"/>
    </source>
</evidence>
<feature type="domain" description="Response regulatory" evidence="8">
    <location>
        <begin position="3"/>
        <end position="116"/>
    </location>
</feature>
<dbReference type="Pfam" id="PF00486">
    <property type="entry name" value="Trans_reg_C"/>
    <property type="match status" value="1"/>
</dbReference>
<dbReference type="SUPFAM" id="SSF52172">
    <property type="entry name" value="CheY-like"/>
    <property type="match status" value="1"/>
</dbReference>
<dbReference type="SMART" id="SM00448">
    <property type="entry name" value="REC"/>
    <property type="match status" value="1"/>
</dbReference>
<keyword evidence="3" id="KW-0805">Transcription regulation</keyword>
<evidence type="ECO:0000256" key="6">
    <source>
        <dbReference type="PROSITE-ProRule" id="PRU00169"/>
    </source>
</evidence>
<dbReference type="InterPro" id="IPR001867">
    <property type="entry name" value="OmpR/PhoB-type_DNA-bd"/>
</dbReference>
<feature type="modified residue" description="4-aspartylphosphate" evidence="6">
    <location>
        <position position="52"/>
    </location>
</feature>
<dbReference type="GO" id="GO:0000976">
    <property type="term" value="F:transcription cis-regulatory region binding"/>
    <property type="evidence" value="ECO:0007669"/>
    <property type="project" value="TreeGrafter"/>
</dbReference>
<evidence type="ECO:0000256" key="1">
    <source>
        <dbReference type="ARBA" id="ARBA00022553"/>
    </source>
</evidence>
<dbReference type="PROSITE" id="PS51755">
    <property type="entry name" value="OMPR_PHOB"/>
    <property type="match status" value="1"/>
</dbReference>
<evidence type="ECO:0000313" key="10">
    <source>
        <dbReference type="EMBL" id="EFM08474.1"/>
    </source>
</evidence>
<dbReference type="GO" id="GO:0005829">
    <property type="term" value="C:cytosol"/>
    <property type="evidence" value="ECO:0007669"/>
    <property type="project" value="TreeGrafter"/>
</dbReference>
<dbReference type="SMART" id="SM00862">
    <property type="entry name" value="Trans_reg_C"/>
    <property type="match status" value="1"/>
</dbReference>
<dbReference type="GO" id="GO:0006355">
    <property type="term" value="P:regulation of DNA-templated transcription"/>
    <property type="evidence" value="ECO:0007669"/>
    <property type="project" value="InterPro"/>
</dbReference>
<dbReference type="InterPro" id="IPR011006">
    <property type="entry name" value="CheY-like_superfamily"/>
</dbReference>
<feature type="DNA-binding region" description="OmpR/PhoB-type" evidence="7">
    <location>
        <begin position="126"/>
        <end position="225"/>
    </location>
</feature>
<dbReference type="Proteomes" id="UP000005387">
    <property type="component" value="Unassembled WGS sequence"/>
</dbReference>
<dbReference type="PROSITE" id="PS50110">
    <property type="entry name" value="RESPONSE_REGULATORY"/>
    <property type="match status" value="1"/>
</dbReference>
<gene>
    <name evidence="10" type="ORF">PaecuDRAFT_4663</name>
</gene>
<dbReference type="PANTHER" id="PTHR48111">
    <property type="entry name" value="REGULATOR OF RPOS"/>
    <property type="match status" value="1"/>
</dbReference>
<evidence type="ECO:0000256" key="2">
    <source>
        <dbReference type="ARBA" id="ARBA00023012"/>
    </source>
</evidence>
<feature type="domain" description="OmpR/PhoB-type" evidence="9">
    <location>
        <begin position="126"/>
        <end position="225"/>
    </location>
</feature>
<dbReference type="EMBL" id="AEDD01000016">
    <property type="protein sequence ID" value="EFM08474.1"/>
    <property type="molecule type" value="Genomic_DNA"/>
</dbReference>
<evidence type="ECO:0000256" key="5">
    <source>
        <dbReference type="ARBA" id="ARBA00023163"/>
    </source>
</evidence>
<dbReference type="InterPro" id="IPR001789">
    <property type="entry name" value="Sig_transdc_resp-reg_receiver"/>
</dbReference>
<dbReference type="RefSeq" id="WP_006040643.1">
    <property type="nucleotide sequence ID" value="NZ_AEDD01000016.1"/>
</dbReference>
<dbReference type="InterPro" id="IPR039420">
    <property type="entry name" value="WalR-like"/>
</dbReference>
<dbReference type="GO" id="GO:0000156">
    <property type="term" value="F:phosphorelay response regulator activity"/>
    <property type="evidence" value="ECO:0007669"/>
    <property type="project" value="TreeGrafter"/>
</dbReference>
<evidence type="ECO:0000256" key="3">
    <source>
        <dbReference type="ARBA" id="ARBA00023015"/>
    </source>
</evidence>
<keyword evidence="4 7" id="KW-0238">DNA-binding</keyword>
<keyword evidence="5" id="KW-0804">Transcription</keyword>
<keyword evidence="1 6" id="KW-0597">Phosphoprotein</keyword>
<dbReference type="PANTHER" id="PTHR48111:SF1">
    <property type="entry name" value="TWO-COMPONENT RESPONSE REGULATOR ORR33"/>
    <property type="match status" value="1"/>
</dbReference>
<evidence type="ECO:0000256" key="4">
    <source>
        <dbReference type="ARBA" id="ARBA00023125"/>
    </source>
</evidence>
<dbReference type="OrthoDB" id="9790442at2"/>
<dbReference type="Gene3D" id="3.40.50.2300">
    <property type="match status" value="1"/>
</dbReference>